<gene>
    <name evidence="8" type="ORF">AMAG_10377</name>
</gene>
<keyword evidence="5 7" id="KW-0472">Membrane</keyword>
<dbReference type="PANTHER" id="PTHR21320">
    <property type="entry name" value="CYTOCHROME C OXIDASE ASSEMBLY PROTEIN COX11-RELATED"/>
    <property type="match status" value="1"/>
</dbReference>
<reference evidence="9" key="2">
    <citation type="submission" date="2009-11" db="EMBL/GenBank/DDBJ databases">
        <title>The Genome Sequence of Allomyces macrogynus strain ATCC 38327.</title>
        <authorList>
            <consortium name="The Broad Institute Genome Sequencing Platform"/>
            <person name="Russ C."/>
            <person name="Cuomo C."/>
            <person name="Shea T."/>
            <person name="Young S.K."/>
            <person name="Zeng Q."/>
            <person name="Koehrsen M."/>
            <person name="Haas B."/>
            <person name="Borodovsky M."/>
            <person name="Guigo R."/>
            <person name="Alvarado L."/>
            <person name="Berlin A."/>
            <person name="Borenstein D."/>
            <person name="Chen Z."/>
            <person name="Engels R."/>
            <person name="Freedman E."/>
            <person name="Gellesch M."/>
            <person name="Goldberg J."/>
            <person name="Griggs A."/>
            <person name="Gujja S."/>
            <person name="Heiman D."/>
            <person name="Hepburn T."/>
            <person name="Howarth C."/>
            <person name="Jen D."/>
            <person name="Larson L."/>
            <person name="Lewis B."/>
            <person name="Mehta T."/>
            <person name="Park D."/>
            <person name="Pearson M."/>
            <person name="Roberts A."/>
            <person name="Saif S."/>
            <person name="Shenoy N."/>
            <person name="Sisk P."/>
            <person name="Stolte C."/>
            <person name="Sykes S."/>
            <person name="Walk T."/>
            <person name="White J."/>
            <person name="Yandava C."/>
            <person name="Burger G."/>
            <person name="Gray M.W."/>
            <person name="Holland P.W.H."/>
            <person name="King N."/>
            <person name="Lang F.B.F."/>
            <person name="Roger A.J."/>
            <person name="Ruiz-Trillo I."/>
            <person name="Lander E."/>
            <person name="Nusbaum C."/>
        </authorList>
    </citation>
    <scope>NUCLEOTIDE SEQUENCE [LARGE SCALE GENOMIC DNA]</scope>
    <source>
        <strain evidence="9">ATCC 38327</strain>
    </source>
</reference>
<comment type="function">
    <text evidence="1">Exerts its effect at some terminal stage of cytochrome c oxidase synthesis, probably by being involved in the insertion of the copper B into subunit I.</text>
</comment>
<protein>
    <submittedName>
        <fullName evidence="8">Uncharacterized protein</fullName>
    </submittedName>
</protein>
<feature type="compositionally biased region" description="Low complexity" evidence="6">
    <location>
        <begin position="15"/>
        <end position="27"/>
    </location>
</feature>
<keyword evidence="3 7" id="KW-0812">Transmembrane</keyword>
<organism evidence="8 9">
    <name type="scientific">Allomyces macrogynus (strain ATCC 38327)</name>
    <name type="common">Allomyces javanicus var. macrogynus</name>
    <dbReference type="NCBI Taxonomy" id="578462"/>
    <lineage>
        <taxon>Eukaryota</taxon>
        <taxon>Fungi</taxon>
        <taxon>Fungi incertae sedis</taxon>
        <taxon>Blastocladiomycota</taxon>
        <taxon>Blastocladiomycetes</taxon>
        <taxon>Blastocladiales</taxon>
        <taxon>Blastocladiaceae</taxon>
        <taxon>Allomyces</taxon>
    </lineage>
</organism>
<dbReference type="PANTHER" id="PTHR21320:SF3">
    <property type="entry name" value="CYTOCHROME C OXIDASE ASSEMBLY PROTEIN COX11, MITOCHONDRIAL-RELATED"/>
    <property type="match status" value="1"/>
</dbReference>
<name>A0A0L0SUR3_ALLM3</name>
<feature type="region of interest" description="Disordered" evidence="6">
    <location>
        <begin position="15"/>
        <end position="66"/>
    </location>
</feature>
<dbReference type="Gene3D" id="2.60.370.10">
    <property type="entry name" value="Ctag/Cox11"/>
    <property type="match status" value="1"/>
</dbReference>
<evidence type="ECO:0000256" key="4">
    <source>
        <dbReference type="ARBA" id="ARBA00022989"/>
    </source>
</evidence>
<keyword evidence="9" id="KW-1185">Reference proteome</keyword>
<evidence type="ECO:0000313" key="8">
    <source>
        <dbReference type="EMBL" id="KNE66125.1"/>
    </source>
</evidence>
<dbReference type="OrthoDB" id="1704689at2759"/>
<dbReference type="InterPro" id="IPR007533">
    <property type="entry name" value="Cyt_c_oxidase_assmbl_CtaG"/>
</dbReference>
<dbReference type="SUPFAM" id="SSF110111">
    <property type="entry name" value="Ctag/Cox11"/>
    <property type="match status" value="1"/>
</dbReference>
<dbReference type="GO" id="GO:0005507">
    <property type="term" value="F:copper ion binding"/>
    <property type="evidence" value="ECO:0007669"/>
    <property type="project" value="InterPro"/>
</dbReference>
<sequence length="269" mass="28968">MSFARCALRAFATSARPATTARPTAPSQFTASRLGTRFASTTPTPNPTPTPLPRSSTSGGIGAHQPPAWQRQQARTQQRNQSALYYTTAVFITFIGLSYTAVPLYRLFCSATGVGGTVQTSKDAGADDARFSPDNMVPVTSRGRKLKITAWSKSYPAKTALAFYTAKNRSDQDVIGISTYNVMPAQAGPTSTRSSVSALKSRSCALGEEVDMPVFFFIDPAFLDDPNTVEVNEITLSYTFFNARTIDTNRLHALNPRAYPEPSAAAPSS</sequence>
<evidence type="ECO:0000256" key="7">
    <source>
        <dbReference type="SAM" id="Phobius"/>
    </source>
</evidence>
<dbReference type="InterPro" id="IPR023471">
    <property type="entry name" value="CtaG/Cox11_dom_sf"/>
</dbReference>
<dbReference type="Pfam" id="PF04442">
    <property type="entry name" value="CtaG_Cox11"/>
    <property type="match status" value="1"/>
</dbReference>
<proteinExistence type="predicted"/>
<evidence type="ECO:0000256" key="6">
    <source>
        <dbReference type="SAM" id="MobiDB-lite"/>
    </source>
</evidence>
<dbReference type="VEuPathDB" id="FungiDB:AMAG_10377"/>
<dbReference type="eggNOG" id="KOG2540">
    <property type="taxonomic scope" value="Eukaryota"/>
</dbReference>
<reference evidence="8 9" key="1">
    <citation type="submission" date="2009-11" db="EMBL/GenBank/DDBJ databases">
        <title>Annotation of Allomyces macrogynus ATCC 38327.</title>
        <authorList>
            <consortium name="The Broad Institute Genome Sequencing Platform"/>
            <person name="Russ C."/>
            <person name="Cuomo C."/>
            <person name="Burger G."/>
            <person name="Gray M.W."/>
            <person name="Holland P.W.H."/>
            <person name="King N."/>
            <person name="Lang F.B.F."/>
            <person name="Roger A.J."/>
            <person name="Ruiz-Trillo I."/>
            <person name="Young S.K."/>
            <person name="Zeng Q."/>
            <person name="Gargeya S."/>
            <person name="Fitzgerald M."/>
            <person name="Haas B."/>
            <person name="Abouelleil A."/>
            <person name="Alvarado L."/>
            <person name="Arachchi H.M."/>
            <person name="Berlin A."/>
            <person name="Chapman S.B."/>
            <person name="Gearin G."/>
            <person name="Goldberg J."/>
            <person name="Griggs A."/>
            <person name="Gujja S."/>
            <person name="Hansen M."/>
            <person name="Heiman D."/>
            <person name="Howarth C."/>
            <person name="Larimer J."/>
            <person name="Lui A."/>
            <person name="MacDonald P.J.P."/>
            <person name="McCowen C."/>
            <person name="Montmayeur A."/>
            <person name="Murphy C."/>
            <person name="Neiman D."/>
            <person name="Pearson M."/>
            <person name="Priest M."/>
            <person name="Roberts A."/>
            <person name="Saif S."/>
            <person name="Shea T."/>
            <person name="Sisk P."/>
            <person name="Stolte C."/>
            <person name="Sykes S."/>
            <person name="Wortman J."/>
            <person name="Nusbaum C."/>
            <person name="Birren B."/>
        </authorList>
    </citation>
    <scope>NUCLEOTIDE SEQUENCE [LARGE SCALE GENOMIC DNA]</scope>
    <source>
        <strain evidence="8 9">ATCC 38327</strain>
    </source>
</reference>
<feature type="transmembrane region" description="Helical" evidence="7">
    <location>
        <begin position="83"/>
        <end position="102"/>
    </location>
</feature>
<evidence type="ECO:0000256" key="2">
    <source>
        <dbReference type="ARBA" id="ARBA00004243"/>
    </source>
</evidence>
<evidence type="ECO:0000256" key="3">
    <source>
        <dbReference type="ARBA" id="ARBA00022692"/>
    </source>
</evidence>
<dbReference type="EMBL" id="GG745349">
    <property type="protein sequence ID" value="KNE66125.1"/>
    <property type="molecule type" value="Genomic_DNA"/>
</dbReference>
<accession>A0A0L0SUR3</accession>
<dbReference type="Proteomes" id="UP000054350">
    <property type="component" value="Unassembled WGS sequence"/>
</dbReference>
<evidence type="ECO:0000313" key="9">
    <source>
        <dbReference type="Proteomes" id="UP000054350"/>
    </source>
</evidence>
<dbReference type="OMA" id="YRIFCQS"/>
<keyword evidence="4 7" id="KW-1133">Transmembrane helix</keyword>
<dbReference type="STRING" id="578462.A0A0L0SUR3"/>
<evidence type="ECO:0000256" key="1">
    <source>
        <dbReference type="ARBA" id="ARBA00004007"/>
    </source>
</evidence>
<evidence type="ECO:0000256" key="5">
    <source>
        <dbReference type="ARBA" id="ARBA00023136"/>
    </source>
</evidence>
<dbReference type="AlphaFoldDB" id="A0A0L0SUR3"/>
<dbReference type="GO" id="GO:0005743">
    <property type="term" value="C:mitochondrial inner membrane"/>
    <property type="evidence" value="ECO:0007669"/>
    <property type="project" value="UniProtKB-SubCell"/>
</dbReference>
<feature type="compositionally biased region" description="Low complexity" evidence="6">
    <location>
        <begin position="53"/>
        <end position="66"/>
    </location>
</feature>
<comment type="subcellular location">
    <subcellularLocation>
        <location evidence="2">Mitochondrion inner membrane</location>
        <topology evidence="2">Single-pass membrane protein</topology>
        <orientation evidence="2">Intermembrane side</orientation>
    </subcellularLocation>
</comment>